<dbReference type="Proteomes" id="UP000249829">
    <property type="component" value="Unassembled WGS sequence"/>
</dbReference>
<evidence type="ECO:0000313" key="2">
    <source>
        <dbReference type="Proteomes" id="UP000249829"/>
    </source>
</evidence>
<dbReference type="SUPFAM" id="SSF53254">
    <property type="entry name" value="Phosphoglycerate mutase-like"/>
    <property type="match status" value="1"/>
</dbReference>
<keyword evidence="2" id="KW-1185">Reference proteome</keyword>
<reference evidence="1 2" key="1">
    <citation type="submission" date="2018-02" db="EMBL/GenBank/DDBJ databases">
        <title>The genomes of Aspergillus section Nigri reveals drivers in fungal speciation.</title>
        <authorList>
            <consortium name="DOE Joint Genome Institute"/>
            <person name="Vesth T.C."/>
            <person name="Nybo J."/>
            <person name="Theobald S."/>
            <person name="Brandl J."/>
            <person name="Frisvad J.C."/>
            <person name="Nielsen K.F."/>
            <person name="Lyhne E.K."/>
            <person name="Kogle M.E."/>
            <person name="Kuo A."/>
            <person name="Riley R."/>
            <person name="Clum A."/>
            <person name="Nolan M."/>
            <person name="Lipzen A."/>
            <person name="Salamov A."/>
            <person name="Henrissat B."/>
            <person name="Wiebenga A."/>
            <person name="De vries R.P."/>
            <person name="Grigoriev I.V."/>
            <person name="Mortensen U.H."/>
            <person name="Andersen M.R."/>
            <person name="Baker S.E."/>
        </authorList>
    </citation>
    <scope>NUCLEOTIDE SEQUENCE [LARGE SCALE GENOMIC DNA]</scope>
    <source>
        <strain evidence="1 2">CBS 115571</strain>
    </source>
</reference>
<dbReference type="PANTHER" id="PTHR48100">
    <property type="entry name" value="BROAD-SPECIFICITY PHOSPHATASE YOR283W-RELATED"/>
    <property type="match status" value="1"/>
</dbReference>
<dbReference type="PANTHER" id="PTHR48100:SF54">
    <property type="entry name" value="PHOSPHATASE SPAC5H10.03-RELATED"/>
    <property type="match status" value="1"/>
</dbReference>
<dbReference type="EMBL" id="KZ825227">
    <property type="protein sequence ID" value="PYI13883.1"/>
    <property type="molecule type" value="Genomic_DNA"/>
</dbReference>
<dbReference type="AlphaFoldDB" id="A0A2V5GZQ6"/>
<evidence type="ECO:0000313" key="1">
    <source>
        <dbReference type="EMBL" id="PYI13883.1"/>
    </source>
</evidence>
<dbReference type="CDD" id="cd07067">
    <property type="entry name" value="HP_PGM_like"/>
    <property type="match status" value="1"/>
</dbReference>
<dbReference type="InterPro" id="IPR013078">
    <property type="entry name" value="His_Pase_superF_clade-1"/>
</dbReference>
<dbReference type="GO" id="GO:0005737">
    <property type="term" value="C:cytoplasm"/>
    <property type="evidence" value="ECO:0007669"/>
    <property type="project" value="TreeGrafter"/>
</dbReference>
<dbReference type="InterPro" id="IPR050275">
    <property type="entry name" value="PGM_Phosphatase"/>
</dbReference>
<proteinExistence type="predicted"/>
<accession>A0A2V5GZQ6</accession>
<dbReference type="SMART" id="SM00855">
    <property type="entry name" value="PGAM"/>
    <property type="match status" value="1"/>
</dbReference>
<gene>
    <name evidence="1" type="ORF">BO99DRAFT_407141</name>
</gene>
<dbReference type="InterPro" id="IPR029033">
    <property type="entry name" value="His_PPase_superfam"/>
</dbReference>
<name>A0A2V5GZQ6_ASPV1</name>
<dbReference type="GO" id="GO:0016791">
    <property type="term" value="F:phosphatase activity"/>
    <property type="evidence" value="ECO:0007669"/>
    <property type="project" value="TreeGrafter"/>
</dbReference>
<organism evidence="1 2">
    <name type="scientific">Aspergillus violaceofuscus (strain CBS 115571)</name>
    <dbReference type="NCBI Taxonomy" id="1450538"/>
    <lineage>
        <taxon>Eukaryota</taxon>
        <taxon>Fungi</taxon>
        <taxon>Dikarya</taxon>
        <taxon>Ascomycota</taxon>
        <taxon>Pezizomycotina</taxon>
        <taxon>Eurotiomycetes</taxon>
        <taxon>Eurotiomycetidae</taxon>
        <taxon>Eurotiales</taxon>
        <taxon>Aspergillaceae</taxon>
        <taxon>Aspergillus</taxon>
    </lineage>
</organism>
<protein>
    <submittedName>
        <fullName evidence="1">Phosphoglycerate mutase family protein</fullName>
    </submittedName>
</protein>
<dbReference type="Pfam" id="PF00300">
    <property type="entry name" value="His_Phos_1"/>
    <property type="match status" value="1"/>
</dbReference>
<dbReference type="OMA" id="NALPCDT"/>
<sequence length="263" mass="29856">MAPRLHLVRHAEGVHNLGMAYWSLVDPPLTDQGREQCSKLRANFPSHHRVELVVASPMLRALATAVESFQPLFDRFPNSSLVALPDLQEISSFPCDIGSELPALKAKTEEWGVHIDWSHVEEGWTSKDGRYKPTREAIQERARAVRRWLYERPETEVAVVTHGAFLHFLTEDWEDSCVYEGTGWANTEYRTYDMTAAREEDEITLVECGSSRARRGKSHGVSSPDEQSRLYGITLQGWEEQGYLLNGMQEQEISNITPMEVVG</sequence>
<dbReference type="Gene3D" id="3.40.50.1240">
    <property type="entry name" value="Phosphoglycerate mutase-like"/>
    <property type="match status" value="1"/>
</dbReference>